<protein>
    <submittedName>
        <fullName evidence="1">Uncharacterized protein</fullName>
    </submittedName>
</protein>
<dbReference type="eggNOG" id="ENOG503398M">
    <property type="taxonomic scope" value="Bacteria"/>
</dbReference>
<dbReference type="AlphaFoldDB" id="H3Z9Z3"/>
<reference evidence="1 2" key="1">
    <citation type="journal article" date="2012" name="J. Bacteriol.">
        <title>Genome Sequence of Extracellular-Protease-Producing Alishewanella jeotgali Isolated from Traditional Korean Fermented Seafood.</title>
        <authorList>
            <person name="Jung J."/>
            <person name="Chun J."/>
            <person name="Park W."/>
        </authorList>
    </citation>
    <scope>NUCLEOTIDE SEQUENCE [LARGE SCALE GENOMIC DNA]</scope>
    <source>
        <strain evidence="1 2">KCTC 22429</strain>
    </source>
</reference>
<proteinExistence type="predicted"/>
<dbReference type="EMBL" id="AHTH01000002">
    <property type="protein sequence ID" value="EHR42667.1"/>
    <property type="molecule type" value="Genomic_DNA"/>
</dbReference>
<name>H3Z9Z3_9ALTE</name>
<evidence type="ECO:0000313" key="2">
    <source>
        <dbReference type="Proteomes" id="UP000012046"/>
    </source>
</evidence>
<organism evidence="1 2">
    <name type="scientific">Alishewanella jeotgali KCTC 22429</name>
    <dbReference type="NCBI Taxonomy" id="1129374"/>
    <lineage>
        <taxon>Bacteria</taxon>
        <taxon>Pseudomonadati</taxon>
        <taxon>Pseudomonadota</taxon>
        <taxon>Gammaproteobacteria</taxon>
        <taxon>Alteromonadales</taxon>
        <taxon>Alteromonadaceae</taxon>
        <taxon>Alishewanella</taxon>
    </lineage>
</organism>
<keyword evidence="2" id="KW-1185">Reference proteome</keyword>
<accession>H3Z9Z3</accession>
<evidence type="ECO:0000313" key="1">
    <source>
        <dbReference type="EMBL" id="EHR42667.1"/>
    </source>
</evidence>
<sequence>MKLQLKKQVLPEFAEMYVACFGVWPKKHKLAAEFFGVSEQTAKRWYETNNPSLVAHRYLTVHYRGYLPLTGAWQFCRIDKDGILHTPHGVCSPGDITMLWRYKWSAEQNARQYQKAKQKLKDLQSGTQLKMLRHTADYLNRLVLELTQE</sequence>
<dbReference type="STRING" id="1129374.AJE_00720"/>
<dbReference type="Proteomes" id="UP000012046">
    <property type="component" value="Unassembled WGS sequence"/>
</dbReference>
<dbReference type="PATRIC" id="fig|1129374.4.peg.146"/>
<comment type="caution">
    <text evidence="1">The sequence shown here is derived from an EMBL/GenBank/DDBJ whole genome shotgun (WGS) entry which is preliminary data.</text>
</comment>
<gene>
    <name evidence="1" type="ORF">AJE_00720</name>
</gene>